<organism evidence="2 3">
    <name type="scientific">Ralstonia syzygii</name>
    <dbReference type="NCBI Taxonomy" id="28097"/>
    <lineage>
        <taxon>Bacteria</taxon>
        <taxon>Pseudomonadati</taxon>
        <taxon>Pseudomonadota</taxon>
        <taxon>Betaproteobacteria</taxon>
        <taxon>Burkholderiales</taxon>
        <taxon>Burkholderiaceae</taxon>
        <taxon>Ralstonia</taxon>
        <taxon>Ralstonia solanacearum species complex</taxon>
    </lineage>
</organism>
<evidence type="ECO:0000313" key="2">
    <source>
        <dbReference type="EMBL" id="QUP53105.1"/>
    </source>
</evidence>
<sequence length="67" mass="8040">MSRSYRLFDLMQVLRRHRTPVSTAAHRYIAGSCELRGDFRLFRVDRIRQAAFLGERYPRSRRELVKA</sequence>
<feature type="domain" description="WYL" evidence="1">
    <location>
        <begin position="25"/>
        <end position="50"/>
    </location>
</feature>
<proteinExistence type="predicted"/>
<dbReference type="EMBL" id="CP046729">
    <property type="protein sequence ID" value="QUP53105.1"/>
    <property type="molecule type" value="Genomic_DNA"/>
</dbReference>
<keyword evidence="3" id="KW-1185">Reference proteome</keyword>
<accession>A0ABX7ZCR7</accession>
<gene>
    <name evidence="2" type="ORF">GO998_04670</name>
</gene>
<dbReference type="Proteomes" id="UP000677898">
    <property type="component" value="Chromosome"/>
</dbReference>
<reference evidence="2 3" key="1">
    <citation type="journal article" date="2021" name="Phytopathology">
        <title>Complete genome sequence of Ralstonia syzygii subsp. indonesiensis strain LLRS-1, isolated from wilted tobacco in China.</title>
        <authorList>
            <person name="Lu C.H."/>
            <person name="Li J.Y."/>
            <person name="Mi M.G."/>
            <person name="Lin Z.L."/>
            <person name="Jiang N."/>
            <person name="Gai X."/>
            <person name="Ma J.H."/>
            <person name="Lei L.P."/>
            <person name="Xia Z.Y."/>
        </authorList>
    </citation>
    <scope>NUCLEOTIDE SEQUENCE [LARGE SCALE GENOMIC DNA]</scope>
    <source>
        <strain evidence="2 3">LLRS-1</strain>
    </source>
</reference>
<dbReference type="InterPro" id="IPR026881">
    <property type="entry name" value="WYL_dom"/>
</dbReference>
<evidence type="ECO:0000313" key="3">
    <source>
        <dbReference type="Proteomes" id="UP000677898"/>
    </source>
</evidence>
<dbReference type="Pfam" id="PF13280">
    <property type="entry name" value="WYL"/>
    <property type="match status" value="1"/>
</dbReference>
<dbReference type="RefSeq" id="WP_211904625.1">
    <property type="nucleotide sequence ID" value="NZ_CP046729.1"/>
</dbReference>
<evidence type="ECO:0000259" key="1">
    <source>
        <dbReference type="Pfam" id="PF13280"/>
    </source>
</evidence>
<name>A0ABX7ZCR7_9RALS</name>
<protein>
    <submittedName>
        <fullName evidence="2">WYL domain-containing protein</fullName>
    </submittedName>
</protein>